<organism evidence="1 2">
    <name type="scientific">Rubroshorea leprosula</name>
    <dbReference type="NCBI Taxonomy" id="152421"/>
    <lineage>
        <taxon>Eukaryota</taxon>
        <taxon>Viridiplantae</taxon>
        <taxon>Streptophyta</taxon>
        <taxon>Embryophyta</taxon>
        <taxon>Tracheophyta</taxon>
        <taxon>Spermatophyta</taxon>
        <taxon>Magnoliopsida</taxon>
        <taxon>eudicotyledons</taxon>
        <taxon>Gunneridae</taxon>
        <taxon>Pentapetalae</taxon>
        <taxon>rosids</taxon>
        <taxon>malvids</taxon>
        <taxon>Malvales</taxon>
        <taxon>Dipterocarpaceae</taxon>
        <taxon>Rubroshorea</taxon>
    </lineage>
</organism>
<evidence type="ECO:0000313" key="1">
    <source>
        <dbReference type="EMBL" id="GKV02067.1"/>
    </source>
</evidence>
<sequence length="284" mass="31589">MALNAPRDNHFIKNGRADVVALVNMNKEQGWGCLVAVADVLDPDTHSSDLCPIKSEAYEYYPNQCHELSKGMSIYDATFGLGNISNNLNWEYEVSMSNWSTSNRNPTALLCRGEFAYGILAIVTYYEYSEKEINMSICPLGKSVFGGRNQSSKGLGGCPIIATSNMTHLDKQAQGGTKPYAIKEGNANGFLGRVSQGDLTAFYLSIPLVGHQSSYVTWISMMQQSHTDFLYNCKFLPFSLGSSWHILVDRVQALGKLFIRGCTYLYPPWDGDELWRFSSPVILL</sequence>
<keyword evidence="2" id="KW-1185">Reference proteome</keyword>
<protein>
    <submittedName>
        <fullName evidence="1">Uncharacterized protein</fullName>
    </submittedName>
</protein>
<comment type="caution">
    <text evidence="1">The sequence shown here is derived from an EMBL/GenBank/DDBJ whole genome shotgun (WGS) entry which is preliminary data.</text>
</comment>
<dbReference type="Proteomes" id="UP001054252">
    <property type="component" value="Unassembled WGS sequence"/>
</dbReference>
<proteinExistence type="predicted"/>
<evidence type="ECO:0000313" key="2">
    <source>
        <dbReference type="Proteomes" id="UP001054252"/>
    </source>
</evidence>
<reference evidence="1 2" key="1">
    <citation type="journal article" date="2021" name="Commun. Biol.">
        <title>The genome of Shorea leprosula (Dipterocarpaceae) highlights the ecological relevance of drought in aseasonal tropical rainforests.</title>
        <authorList>
            <person name="Ng K.K.S."/>
            <person name="Kobayashi M.J."/>
            <person name="Fawcett J.A."/>
            <person name="Hatakeyama M."/>
            <person name="Paape T."/>
            <person name="Ng C.H."/>
            <person name="Ang C.C."/>
            <person name="Tnah L.H."/>
            <person name="Lee C.T."/>
            <person name="Nishiyama T."/>
            <person name="Sese J."/>
            <person name="O'Brien M.J."/>
            <person name="Copetti D."/>
            <person name="Mohd Noor M.I."/>
            <person name="Ong R.C."/>
            <person name="Putra M."/>
            <person name="Sireger I.Z."/>
            <person name="Indrioko S."/>
            <person name="Kosugi Y."/>
            <person name="Izuno A."/>
            <person name="Isagi Y."/>
            <person name="Lee S.L."/>
            <person name="Shimizu K.K."/>
        </authorList>
    </citation>
    <scope>NUCLEOTIDE SEQUENCE [LARGE SCALE GENOMIC DNA]</scope>
    <source>
        <strain evidence="1">214</strain>
    </source>
</reference>
<accession>A0AAV5ITG1</accession>
<dbReference type="EMBL" id="BPVZ01000018">
    <property type="protein sequence ID" value="GKV02067.1"/>
    <property type="molecule type" value="Genomic_DNA"/>
</dbReference>
<dbReference type="AlphaFoldDB" id="A0AAV5ITG1"/>
<name>A0AAV5ITG1_9ROSI</name>
<gene>
    <name evidence="1" type="ORF">SLEP1_g14550</name>
</gene>